<evidence type="ECO:0000313" key="6">
    <source>
        <dbReference type="Proteomes" id="UP000054988"/>
    </source>
</evidence>
<comment type="caution">
    <text evidence="5">The sequence shown here is derived from an EMBL/GenBank/DDBJ whole genome shotgun (WGS) entry which is preliminary data.</text>
</comment>
<dbReference type="PANTHER" id="PTHR19980">
    <property type="entry name" value="RNA CLEAVAGE STIMULATION FACTOR"/>
    <property type="match status" value="1"/>
</dbReference>
<dbReference type="GO" id="GO:0005737">
    <property type="term" value="C:cytoplasm"/>
    <property type="evidence" value="ECO:0007669"/>
    <property type="project" value="UniProtKB-SubCell"/>
</dbReference>
<evidence type="ECO:0000256" key="2">
    <source>
        <dbReference type="ARBA" id="ARBA00023242"/>
    </source>
</evidence>
<dbReference type="Proteomes" id="UP000054988">
    <property type="component" value="Unassembled WGS sequence"/>
</dbReference>
<dbReference type="InterPro" id="IPR011990">
    <property type="entry name" value="TPR-like_helical_dom_sf"/>
</dbReference>
<feature type="domain" description="Suppressor of forked" evidence="4">
    <location>
        <begin position="13"/>
        <end position="183"/>
    </location>
</feature>
<dbReference type="InterPro" id="IPR008847">
    <property type="entry name" value="Suf"/>
</dbReference>
<dbReference type="EMBL" id="LATX01001069">
    <property type="protein sequence ID" value="KTB43803.1"/>
    <property type="molecule type" value="Genomic_DNA"/>
</dbReference>
<dbReference type="GO" id="GO:0003729">
    <property type="term" value="F:mRNA binding"/>
    <property type="evidence" value="ECO:0007669"/>
    <property type="project" value="TreeGrafter"/>
</dbReference>
<evidence type="ECO:0000256" key="3">
    <source>
        <dbReference type="RuleBase" id="RU369035"/>
    </source>
</evidence>
<organism evidence="5 6">
    <name type="scientific">Moniliophthora roreri</name>
    <name type="common">Frosty pod rot fungus</name>
    <name type="synonym">Monilia roreri</name>
    <dbReference type="NCBI Taxonomy" id="221103"/>
    <lineage>
        <taxon>Eukaryota</taxon>
        <taxon>Fungi</taxon>
        <taxon>Dikarya</taxon>
        <taxon>Basidiomycota</taxon>
        <taxon>Agaricomycotina</taxon>
        <taxon>Agaricomycetes</taxon>
        <taxon>Agaricomycetidae</taxon>
        <taxon>Agaricales</taxon>
        <taxon>Marasmiineae</taxon>
        <taxon>Marasmiaceae</taxon>
        <taxon>Moniliophthora</taxon>
    </lineage>
</organism>
<gene>
    <name evidence="5" type="ORF">WG66_3600</name>
</gene>
<dbReference type="Gene3D" id="1.25.40.1040">
    <property type="match status" value="1"/>
</dbReference>
<proteinExistence type="predicted"/>
<evidence type="ECO:0000259" key="4">
    <source>
        <dbReference type="Pfam" id="PF05843"/>
    </source>
</evidence>
<dbReference type="SUPFAM" id="SSF48452">
    <property type="entry name" value="TPR-like"/>
    <property type="match status" value="1"/>
</dbReference>
<dbReference type="AlphaFoldDB" id="A0A0W0G5H3"/>
<keyword evidence="1" id="KW-0677">Repeat</keyword>
<dbReference type="PANTHER" id="PTHR19980:SF0">
    <property type="entry name" value="CLEAVAGE STIMULATION FACTOR SUBUNIT 3"/>
    <property type="match status" value="1"/>
</dbReference>
<comment type="function">
    <text evidence="3">Component of the cleavage factor IA (CFIA) complex, which is involved in the endonucleolytic cleavage during polyadenylation-dependent pre-mRNA 3'-end formation.</text>
</comment>
<name>A0A0W0G5H3_MONRR</name>
<keyword evidence="3" id="KW-0963">Cytoplasm</keyword>
<protein>
    <recommendedName>
        <fullName evidence="3">mRNA 3'-end-processing protein RNA14</fullName>
    </recommendedName>
</protein>
<evidence type="ECO:0000256" key="1">
    <source>
        <dbReference type="ARBA" id="ARBA00022737"/>
    </source>
</evidence>
<dbReference type="GO" id="GO:0180010">
    <property type="term" value="P:co-transcriptional mRNA 3'-end processing, cleavage and polyadenylation pathway"/>
    <property type="evidence" value="ECO:0007669"/>
    <property type="project" value="UniProtKB-UniRule"/>
</dbReference>
<keyword evidence="2 3" id="KW-0539">Nucleus</keyword>
<reference evidence="5 6" key="1">
    <citation type="submission" date="2015-12" db="EMBL/GenBank/DDBJ databases">
        <title>Draft genome sequence of Moniliophthora roreri, the causal agent of frosty pod rot of cacao.</title>
        <authorList>
            <person name="Aime M.C."/>
            <person name="Diaz-Valderrama J.R."/>
            <person name="Kijpornyongpan T."/>
            <person name="Phillips-Mora W."/>
        </authorList>
    </citation>
    <scope>NUCLEOTIDE SEQUENCE [LARGE SCALE GENOMIC DNA]</scope>
    <source>
        <strain evidence="5 6">MCA 2952</strain>
    </source>
</reference>
<dbReference type="GO" id="GO:0005634">
    <property type="term" value="C:nucleus"/>
    <property type="evidence" value="ECO:0007669"/>
    <property type="project" value="UniProtKB-SubCell"/>
</dbReference>
<keyword evidence="3" id="KW-0507">mRNA processing</keyword>
<dbReference type="Pfam" id="PF05843">
    <property type="entry name" value="Suf"/>
    <property type="match status" value="1"/>
</dbReference>
<dbReference type="InterPro" id="IPR045243">
    <property type="entry name" value="Rna14-like"/>
</dbReference>
<comment type="subcellular location">
    <subcellularLocation>
        <location evidence="3">Nucleus</location>
    </subcellularLocation>
    <subcellularLocation>
        <location evidence="3">Cytoplasm</location>
    </subcellularLocation>
    <text evidence="3">Nucleus and/or cytoplasm.</text>
</comment>
<accession>A0A0W0G5H3</accession>
<evidence type="ECO:0000313" key="5">
    <source>
        <dbReference type="EMBL" id="KTB43803.1"/>
    </source>
</evidence>
<sequence>MGFKQIIREAAGDYVPARELYQNLLTNFRTNLWHPIDNADTRIRKDFRVIYIMYMRFAHRTEGLTASQFIFNQAKEDTPLTPWLVYEAAAIMEYHDRGGKNISLEIFQTGMTYFGKDIDYVMCYLEWLISLDDQHETQVLFEAVIDGFSGQDADQLWNCWSRYMYRRGNWESIQKVELYMVHMRDASNSEHDITYSPVAHSVMLTSKNRRAIAKEILLAERLSSFPHKPLEEAFDRA</sequence>